<dbReference type="Proteomes" id="UP000231987">
    <property type="component" value="Unassembled WGS sequence"/>
</dbReference>
<keyword evidence="3" id="KW-0804">Transcription</keyword>
<dbReference type="PROSITE" id="PS01117">
    <property type="entry name" value="HTH_MARR_1"/>
    <property type="match status" value="1"/>
</dbReference>
<dbReference type="Gene3D" id="1.10.10.10">
    <property type="entry name" value="Winged helix-like DNA-binding domain superfamily/Winged helix DNA-binding domain"/>
    <property type="match status" value="1"/>
</dbReference>
<dbReference type="InterPro" id="IPR036390">
    <property type="entry name" value="WH_DNA-bd_sf"/>
</dbReference>
<organism evidence="5 6">
    <name type="scientific">Rhizobium meliloti</name>
    <name type="common">Ensifer meliloti</name>
    <name type="synonym">Sinorhizobium meliloti</name>
    <dbReference type="NCBI Taxonomy" id="382"/>
    <lineage>
        <taxon>Bacteria</taxon>
        <taxon>Pseudomonadati</taxon>
        <taxon>Pseudomonadota</taxon>
        <taxon>Alphaproteobacteria</taxon>
        <taxon>Hyphomicrobiales</taxon>
        <taxon>Rhizobiaceae</taxon>
        <taxon>Sinorhizobium/Ensifer group</taxon>
        <taxon>Sinorhizobium</taxon>
    </lineage>
</organism>
<protein>
    <submittedName>
        <fullName evidence="5">MarR family transcriptional regulator</fullName>
    </submittedName>
</protein>
<feature type="domain" description="HTH marR-type" evidence="4">
    <location>
        <begin position="26"/>
        <end position="165"/>
    </location>
</feature>
<dbReference type="SUPFAM" id="SSF46785">
    <property type="entry name" value="Winged helix' DNA-binding domain"/>
    <property type="match status" value="1"/>
</dbReference>
<keyword evidence="2" id="KW-0238">DNA-binding</keyword>
<dbReference type="GO" id="GO:0003700">
    <property type="term" value="F:DNA-binding transcription factor activity"/>
    <property type="evidence" value="ECO:0007669"/>
    <property type="project" value="InterPro"/>
</dbReference>
<evidence type="ECO:0000313" key="6">
    <source>
        <dbReference type="Proteomes" id="UP000231987"/>
    </source>
</evidence>
<reference evidence="5 6" key="1">
    <citation type="submission" date="2017-06" db="EMBL/GenBank/DDBJ databases">
        <title>Ensifer strains isolated from leguminous trees and herbs display diverse denitrification phenotypes with some acting as strong N2O sinks.</title>
        <authorList>
            <person name="Woliy K."/>
            <person name="Mania D."/>
            <person name="Bakken L.R."/>
            <person name="Frostegard A."/>
        </authorList>
    </citation>
    <scope>NUCLEOTIDE SEQUENCE [LARGE SCALE GENOMIC DNA]</scope>
    <source>
        <strain evidence="5 6">AC50a</strain>
    </source>
</reference>
<evidence type="ECO:0000256" key="1">
    <source>
        <dbReference type="ARBA" id="ARBA00023015"/>
    </source>
</evidence>
<dbReference type="EMBL" id="NJGD01000009">
    <property type="protein sequence ID" value="PJR13494.1"/>
    <property type="molecule type" value="Genomic_DNA"/>
</dbReference>
<dbReference type="InterPro" id="IPR036388">
    <property type="entry name" value="WH-like_DNA-bd_sf"/>
</dbReference>
<name>A0A2J0YZ85_RHIML</name>
<dbReference type="InterPro" id="IPR023187">
    <property type="entry name" value="Tscrpt_reg_MarR-type_CS"/>
</dbReference>
<evidence type="ECO:0000256" key="2">
    <source>
        <dbReference type="ARBA" id="ARBA00023125"/>
    </source>
</evidence>
<evidence type="ECO:0000256" key="3">
    <source>
        <dbReference type="ARBA" id="ARBA00023163"/>
    </source>
</evidence>
<proteinExistence type="predicted"/>
<dbReference type="PROSITE" id="PS50995">
    <property type="entry name" value="HTH_MARR_2"/>
    <property type="match status" value="1"/>
</dbReference>
<dbReference type="PRINTS" id="PR00598">
    <property type="entry name" value="HTHMARR"/>
</dbReference>
<dbReference type="AlphaFoldDB" id="A0A2J0YZ85"/>
<dbReference type="GO" id="GO:0003677">
    <property type="term" value="F:DNA binding"/>
    <property type="evidence" value="ECO:0007669"/>
    <property type="project" value="UniProtKB-KW"/>
</dbReference>
<keyword evidence="1" id="KW-0805">Transcription regulation</keyword>
<dbReference type="PANTHER" id="PTHR42756:SF1">
    <property type="entry name" value="TRANSCRIPTIONAL REPRESSOR OF EMRAB OPERON"/>
    <property type="match status" value="1"/>
</dbReference>
<evidence type="ECO:0000259" key="4">
    <source>
        <dbReference type="PROSITE" id="PS50995"/>
    </source>
</evidence>
<dbReference type="Pfam" id="PF12802">
    <property type="entry name" value="MarR_2"/>
    <property type="match status" value="1"/>
</dbReference>
<dbReference type="InterPro" id="IPR000835">
    <property type="entry name" value="HTH_MarR-typ"/>
</dbReference>
<dbReference type="PANTHER" id="PTHR42756">
    <property type="entry name" value="TRANSCRIPTIONAL REGULATOR, MARR"/>
    <property type="match status" value="1"/>
</dbReference>
<gene>
    <name evidence="5" type="ORF">CEJ86_20020</name>
</gene>
<evidence type="ECO:0000313" key="5">
    <source>
        <dbReference type="EMBL" id="PJR13494.1"/>
    </source>
</evidence>
<comment type="caution">
    <text evidence="5">The sequence shown here is derived from an EMBL/GenBank/DDBJ whole genome shotgun (WGS) entry which is preliminary data.</text>
</comment>
<dbReference type="SMART" id="SM00347">
    <property type="entry name" value="HTH_MARR"/>
    <property type="match status" value="1"/>
</dbReference>
<sequence length="173" mass="19833">MFNHEHNCTTMNKKQAQVENHHFPWDHPRFRSWIAVARACQLMQQTLTRRLSHLDVKPPHLDILVNLYRFDGITQQELARKLLVGRSNMSMLLPQLEKRGLIERRGDARDKRVLRLSLTSAGRTLTEEAMEIQTALIESSHGGEPIEDCVKVAESMERIIATLLKEDELAAGS</sequence>
<accession>A0A2J0YZ85</accession>